<dbReference type="PANTHER" id="PTHR11799:SF20">
    <property type="entry name" value="SMP-30_GLUCONOLACTONASE_LRE-LIKE REGION DOMAIN-CONTAINING PROTEIN"/>
    <property type="match status" value="1"/>
</dbReference>
<keyword evidence="2" id="KW-1185">Reference proteome</keyword>
<name>A0A384JKD0_BOTFB</name>
<protein>
    <recommendedName>
        <fullName evidence="3">Serum paraoxonase arylesterase protein</fullName>
    </recommendedName>
</protein>
<dbReference type="InterPro" id="IPR011042">
    <property type="entry name" value="6-blade_b-propeller_TolB-like"/>
</dbReference>
<dbReference type="SUPFAM" id="SSF63829">
    <property type="entry name" value="Calcium-dependent phosphotriesterase"/>
    <property type="match status" value="1"/>
</dbReference>
<dbReference type="Proteomes" id="UP000001798">
    <property type="component" value="Chromosome 6"/>
</dbReference>
<sequence length="401" mass="43793">MMGSKTIILGVLTVLSGVLYQTILKDWLYLNFGVGRIHNVLEDYPFTCRRLEHPLLESCEDLFLDHEDRTLYAACSTVASRKGWGPAANLYNVSKRTLEDHVSVLKIDEPGEDGLYGLHTLEISEGYQGVNGHKSIDIHGFDVEFLSDSRLRFWMVNHRPAIDESGNFLDATKVGANSTVEVFDLIPGSKELKFVKTVASPIIKTPNNIAATGDGGFVVTNDHSTKTGLLHSLDFLIGGGNIAVCGSDNQCHSGPSNRFPNGIVRGQDGFYYVASTIRGKVSVYALDSNNKFTQIDEIDLKMPLDNLSIDANGDILAAAFPDVVKAVKSSHNSTIGVPATAFRIRKFDIEDGGWRYVVTKVLEDIEASVLSGVTSVVHDPKTGRLFLGSITAPFIIVCDRI</sequence>
<dbReference type="AlphaFoldDB" id="A0A384JKD0"/>
<organism evidence="1 2">
    <name type="scientific">Botryotinia fuckeliana (strain B05.10)</name>
    <name type="common">Noble rot fungus</name>
    <name type="synonym">Botrytis cinerea</name>
    <dbReference type="NCBI Taxonomy" id="332648"/>
    <lineage>
        <taxon>Eukaryota</taxon>
        <taxon>Fungi</taxon>
        <taxon>Dikarya</taxon>
        <taxon>Ascomycota</taxon>
        <taxon>Pezizomycotina</taxon>
        <taxon>Leotiomycetes</taxon>
        <taxon>Helotiales</taxon>
        <taxon>Sclerotiniaceae</taxon>
        <taxon>Botrytis</taxon>
    </lineage>
</organism>
<dbReference type="PANTHER" id="PTHR11799">
    <property type="entry name" value="PARAOXONASE"/>
    <property type="match status" value="1"/>
</dbReference>
<evidence type="ECO:0008006" key="3">
    <source>
        <dbReference type="Google" id="ProtNLM"/>
    </source>
</evidence>
<reference evidence="1 2" key="1">
    <citation type="journal article" date="2011" name="PLoS Genet.">
        <title>Genomic analysis of the necrotrophic fungal pathogens Sclerotinia sclerotiorum and Botrytis cinerea.</title>
        <authorList>
            <person name="Amselem J."/>
            <person name="Cuomo C.A."/>
            <person name="van Kan J.A."/>
            <person name="Viaud M."/>
            <person name="Benito E.P."/>
            <person name="Couloux A."/>
            <person name="Coutinho P.M."/>
            <person name="de Vries R.P."/>
            <person name="Dyer P.S."/>
            <person name="Fillinger S."/>
            <person name="Fournier E."/>
            <person name="Gout L."/>
            <person name="Hahn M."/>
            <person name="Kohn L."/>
            <person name="Lapalu N."/>
            <person name="Plummer K.M."/>
            <person name="Pradier J.M."/>
            <person name="Quevillon E."/>
            <person name="Sharon A."/>
            <person name="Simon A."/>
            <person name="ten Have A."/>
            <person name="Tudzynski B."/>
            <person name="Tudzynski P."/>
            <person name="Wincker P."/>
            <person name="Andrew M."/>
            <person name="Anthouard V."/>
            <person name="Beever R.E."/>
            <person name="Beffa R."/>
            <person name="Benoit I."/>
            <person name="Bouzid O."/>
            <person name="Brault B."/>
            <person name="Chen Z."/>
            <person name="Choquer M."/>
            <person name="Collemare J."/>
            <person name="Cotton P."/>
            <person name="Danchin E.G."/>
            <person name="Da Silva C."/>
            <person name="Gautier A."/>
            <person name="Giraud C."/>
            <person name="Giraud T."/>
            <person name="Gonzalez C."/>
            <person name="Grossetete S."/>
            <person name="Guldener U."/>
            <person name="Henrissat B."/>
            <person name="Howlett B.J."/>
            <person name="Kodira C."/>
            <person name="Kretschmer M."/>
            <person name="Lappartient A."/>
            <person name="Leroch M."/>
            <person name="Levis C."/>
            <person name="Mauceli E."/>
            <person name="Neuveglise C."/>
            <person name="Oeser B."/>
            <person name="Pearson M."/>
            <person name="Poulain J."/>
            <person name="Poussereau N."/>
            <person name="Quesneville H."/>
            <person name="Rascle C."/>
            <person name="Schumacher J."/>
            <person name="Segurens B."/>
            <person name="Sexton A."/>
            <person name="Silva E."/>
            <person name="Sirven C."/>
            <person name="Soanes D.M."/>
            <person name="Talbot N.J."/>
            <person name="Templeton M."/>
            <person name="Yandava C."/>
            <person name="Yarden O."/>
            <person name="Zeng Q."/>
            <person name="Rollins J.A."/>
            <person name="Lebrun M.H."/>
            <person name="Dickman M."/>
        </authorList>
    </citation>
    <scope>NUCLEOTIDE SEQUENCE [LARGE SCALE GENOMIC DNA]</scope>
    <source>
        <strain evidence="1 2">B05.10</strain>
    </source>
</reference>
<gene>
    <name evidence="1" type="ORF">BCIN_06g03890</name>
</gene>
<accession>A0A384JKD0</accession>
<dbReference type="InterPro" id="IPR051288">
    <property type="entry name" value="Serum_paraoxonase/arylesterase"/>
</dbReference>
<dbReference type="VEuPathDB" id="FungiDB:Bcin06g03890"/>
<dbReference type="KEGG" id="bfu:BCIN_06g03890"/>
<dbReference type="RefSeq" id="XP_024549273.1">
    <property type="nucleotide sequence ID" value="XM_024693487.1"/>
</dbReference>
<dbReference type="GeneID" id="5436695"/>
<proteinExistence type="predicted"/>
<reference evidence="1 2" key="2">
    <citation type="journal article" date="2012" name="Eukaryot. Cell">
        <title>Genome update of Botrytis cinerea strains B05.10 and T4.</title>
        <authorList>
            <person name="Staats M."/>
            <person name="van Kan J.A."/>
        </authorList>
    </citation>
    <scope>NUCLEOTIDE SEQUENCE [LARGE SCALE GENOMIC DNA]</scope>
    <source>
        <strain evidence="1 2">B05.10</strain>
    </source>
</reference>
<dbReference type="Gene3D" id="2.120.10.30">
    <property type="entry name" value="TolB, C-terminal domain"/>
    <property type="match status" value="1"/>
</dbReference>
<dbReference type="EMBL" id="CP009810">
    <property type="protein sequence ID" value="ATZ50921.1"/>
    <property type="molecule type" value="Genomic_DNA"/>
</dbReference>
<reference evidence="1 2" key="3">
    <citation type="journal article" date="2017" name="Mol. Plant Pathol.">
        <title>A gapless genome sequence of the fungus Botrytis cinerea.</title>
        <authorList>
            <person name="Van Kan J.A."/>
            <person name="Stassen J.H."/>
            <person name="Mosbach A."/>
            <person name="Van Der Lee T.A."/>
            <person name="Faino L."/>
            <person name="Farmer A.D."/>
            <person name="Papasotiriou D.G."/>
            <person name="Zhou S."/>
            <person name="Seidl M.F."/>
            <person name="Cottam E."/>
            <person name="Edel D."/>
            <person name="Hahn M."/>
            <person name="Schwartz D.C."/>
            <person name="Dietrich R.A."/>
            <person name="Widdison S."/>
            <person name="Scalliet G."/>
        </authorList>
    </citation>
    <scope>NUCLEOTIDE SEQUENCE [LARGE SCALE GENOMIC DNA]</scope>
    <source>
        <strain evidence="1 2">B05.10</strain>
    </source>
</reference>
<evidence type="ECO:0000313" key="1">
    <source>
        <dbReference type="EMBL" id="ATZ50921.1"/>
    </source>
</evidence>
<dbReference type="OrthoDB" id="5307922at2759"/>
<evidence type="ECO:0000313" key="2">
    <source>
        <dbReference type="Proteomes" id="UP000001798"/>
    </source>
</evidence>